<dbReference type="EMBL" id="DVFI01000036">
    <property type="protein sequence ID" value="HIQ62485.1"/>
    <property type="molecule type" value="Genomic_DNA"/>
</dbReference>
<dbReference type="SMART" id="SM00530">
    <property type="entry name" value="HTH_XRE"/>
    <property type="match status" value="1"/>
</dbReference>
<reference evidence="2" key="2">
    <citation type="journal article" date="2021" name="PeerJ">
        <title>Extensive microbial diversity within the chicken gut microbiome revealed by metagenomics and culture.</title>
        <authorList>
            <person name="Gilroy R."/>
            <person name="Ravi A."/>
            <person name="Getino M."/>
            <person name="Pursley I."/>
            <person name="Horton D.L."/>
            <person name="Alikhan N.F."/>
            <person name="Baker D."/>
            <person name="Gharbi K."/>
            <person name="Hall N."/>
            <person name="Watson M."/>
            <person name="Adriaenssens E.M."/>
            <person name="Foster-Nyarko E."/>
            <person name="Jarju S."/>
            <person name="Secka A."/>
            <person name="Antonio M."/>
            <person name="Oren A."/>
            <person name="Chaudhuri R.R."/>
            <person name="La Ragione R."/>
            <person name="Hildebrand F."/>
            <person name="Pallen M.J."/>
        </authorList>
    </citation>
    <scope>NUCLEOTIDE SEQUENCE</scope>
    <source>
        <strain evidence="2">ChiHile30-977</strain>
    </source>
</reference>
<organism evidence="2 3">
    <name type="scientific">Candidatus Avichristensenella intestinipullorum</name>
    <dbReference type="NCBI Taxonomy" id="2840693"/>
    <lineage>
        <taxon>Bacteria</taxon>
        <taxon>Bacillati</taxon>
        <taxon>Bacillota</taxon>
        <taxon>Clostridia</taxon>
        <taxon>Candidatus Avichristensenella</taxon>
    </lineage>
</organism>
<protein>
    <submittedName>
        <fullName evidence="2">Helix-turn-helix transcriptional regulator</fullName>
    </submittedName>
</protein>
<dbReference type="Proteomes" id="UP000886819">
    <property type="component" value="Unassembled WGS sequence"/>
</dbReference>
<evidence type="ECO:0000313" key="3">
    <source>
        <dbReference type="Proteomes" id="UP000886819"/>
    </source>
</evidence>
<reference evidence="2" key="1">
    <citation type="submission" date="2020-10" db="EMBL/GenBank/DDBJ databases">
        <authorList>
            <person name="Gilroy R."/>
        </authorList>
    </citation>
    <scope>NUCLEOTIDE SEQUENCE</scope>
    <source>
        <strain evidence="2">ChiHile30-977</strain>
    </source>
</reference>
<sequence>MQFHELLNEYLRRLNVTALELASTCGLSPAVISRYRSAERTPAPGGESLTRLAKGIASLAEQKGDPTLTQEGVLSDLRKALGYEEYGQARLAANFDLLVNVLHLRSGEMARALSFDPSYLSRIRAGKRTPANPAAFARAVGNYTARRCRSATERAALARLLDVEPEALEDDASCCAALAKWLLNGEAGQPDSTFSFLEKLDGFDLNDYIRAVRFDSLKVPTVPFQLPSSKTYYGLENFRQALLDFLKSTALSRSRDPVFMCSDMPMEELARDMEFSKKWMLGLAAILKKGLHLDMVHELNRPYAEMMLGLESWIPLYMTGQISPWYLRGRHNGVYGHLLFCSGSAAVEGECIAGDFAHGRYLLSQAKGDLSYYRRRAEAILQAAQPLMDIYRDASESAYSSFLFADAHEEAGEYRAVLTALPPHTLSDECLASILEKNGVSPSVRENIRRAFARSRAFVASLLENGAYEEEFPVLSPAAFEAEPPSLALSGLFCDAELRYDDADYREHLRLTRAFAQDHPRYTAREVGRSAFHNLQIFIRKGKWVGISKCKAPPIHFVIHHPRLCAALENMVFLVDECTQA</sequence>
<comment type="caution">
    <text evidence="2">The sequence shown here is derived from an EMBL/GenBank/DDBJ whole genome shotgun (WGS) entry which is preliminary data.</text>
</comment>
<feature type="domain" description="HTH cro/C1-type" evidence="1">
    <location>
        <begin position="6"/>
        <end position="62"/>
    </location>
</feature>
<gene>
    <name evidence="2" type="ORF">IAA66_02725</name>
</gene>
<evidence type="ECO:0000313" key="2">
    <source>
        <dbReference type="EMBL" id="HIQ62485.1"/>
    </source>
</evidence>
<accession>A0A9D0YV78</accession>
<dbReference type="AlphaFoldDB" id="A0A9D0YV78"/>
<evidence type="ECO:0000259" key="1">
    <source>
        <dbReference type="SMART" id="SM00530"/>
    </source>
</evidence>
<proteinExistence type="predicted"/>
<dbReference type="CDD" id="cd00093">
    <property type="entry name" value="HTH_XRE"/>
    <property type="match status" value="1"/>
</dbReference>
<name>A0A9D0YV78_9FIRM</name>
<dbReference type="InterPro" id="IPR001387">
    <property type="entry name" value="Cro/C1-type_HTH"/>
</dbReference>